<feature type="compositionally biased region" description="Basic and acidic residues" evidence="1">
    <location>
        <begin position="90"/>
        <end position="116"/>
    </location>
</feature>
<dbReference type="Proteomes" id="UP001501079">
    <property type="component" value="Unassembled WGS sequence"/>
</dbReference>
<organism evidence="2 3">
    <name type="scientific">Gryllotalpicola koreensis</name>
    <dbReference type="NCBI Taxonomy" id="993086"/>
    <lineage>
        <taxon>Bacteria</taxon>
        <taxon>Bacillati</taxon>
        <taxon>Actinomycetota</taxon>
        <taxon>Actinomycetes</taxon>
        <taxon>Micrococcales</taxon>
        <taxon>Microbacteriaceae</taxon>
        <taxon>Gryllotalpicola</taxon>
    </lineage>
</organism>
<feature type="compositionally biased region" description="Polar residues" evidence="1">
    <location>
        <begin position="117"/>
        <end position="133"/>
    </location>
</feature>
<feature type="region of interest" description="Disordered" evidence="1">
    <location>
        <begin position="90"/>
        <end position="143"/>
    </location>
</feature>
<protein>
    <recommendedName>
        <fullName evidence="4">DUF1376 domain-containing protein</fullName>
    </recommendedName>
</protein>
<gene>
    <name evidence="2" type="ORF">GCM10022287_22300</name>
</gene>
<comment type="caution">
    <text evidence="2">The sequence shown here is derived from an EMBL/GenBank/DDBJ whole genome shotgun (WGS) entry which is preliminary data.</text>
</comment>
<evidence type="ECO:0008006" key="4">
    <source>
        <dbReference type="Google" id="ProtNLM"/>
    </source>
</evidence>
<dbReference type="EMBL" id="BAABBW010000003">
    <property type="protein sequence ID" value="GAA4175938.1"/>
    <property type="molecule type" value="Genomic_DNA"/>
</dbReference>
<feature type="region of interest" description="Disordered" evidence="1">
    <location>
        <begin position="197"/>
        <end position="225"/>
    </location>
</feature>
<evidence type="ECO:0000313" key="3">
    <source>
        <dbReference type="Proteomes" id="UP001501079"/>
    </source>
</evidence>
<evidence type="ECO:0000256" key="1">
    <source>
        <dbReference type="SAM" id="MobiDB-lite"/>
    </source>
</evidence>
<proteinExistence type="predicted"/>
<accession>A0ABP8A1X6</accession>
<dbReference type="RefSeq" id="WP_344754336.1">
    <property type="nucleotide sequence ID" value="NZ_BAABBW010000003.1"/>
</dbReference>
<sequence>MPWFKIDDAFWSHPKTLRLSPEAVALWVRAGTYASQNRTDGVIDAHILPVFGGVSGASQELIDAGLWEPHERGFVFHDWDDYQPSKADIDARREADRARKAEWREKKAAKRGDKSASTDVGKSASTKPSNAQGTRLPEGWNPPTEEIASARQYAPHVDLKAEHERFTDYWLSTPGIKGRKTDWVRTWRNWMKTAESRAKPQTVQGRNRAAEWGSKMVPQLEGIEQ</sequence>
<evidence type="ECO:0000313" key="2">
    <source>
        <dbReference type="EMBL" id="GAA4175938.1"/>
    </source>
</evidence>
<keyword evidence="3" id="KW-1185">Reference proteome</keyword>
<reference evidence="3" key="1">
    <citation type="journal article" date="2019" name="Int. J. Syst. Evol. Microbiol.">
        <title>The Global Catalogue of Microorganisms (GCM) 10K type strain sequencing project: providing services to taxonomists for standard genome sequencing and annotation.</title>
        <authorList>
            <consortium name="The Broad Institute Genomics Platform"/>
            <consortium name="The Broad Institute Genome Sequencing Center for Infectious Disease"/>
            <person name="Wu L."/>
            <person name="Ma J."/>
        </authorList>
    </citation>
    <scope>NUCLEOTIDE SEQUENCE [LARGE SCALE GENOMIC DNA]</scope>
    <source>
        <strain evidence="3">JCM 17591</strain>
    </source>
</reference>
<name>A0ABP8A1X6_9MICO</name>